<keyword evidence="1" id="KW-0732">Signal</keyword>
<sequence>MPRRQQKGTLGKGKTPSKLCLLAASLISFTATSAADHVVTAAHATITSFRAENHYYDTLIAGLKTKVDPTKKQAAKQMNKVKTLTVTAARYSSTNLGPIYGCLLAEATARAADLTTALTTVEGPVTAAITTLTAKQAELRAHKALTAATAVKATDHQPEVGGTKTLTHSNARACEATIQPATTLTVECNLESQAKAAIDQLADKLNSIDELKVTKQAAIVPVKVTATAEATNPSTQTLKSTAGGAFCIDMSDTGGSSAALSTASIAIRPL</sequence>
<evidence type="ECO:0000313" key="2">
    <source>
        <dbReference type="EMBL" id="APD73762.1"/>
    </source>
</evidence>
<accession>A0A1J0R7L7</accession>
<name>A0A1J0R7L7_9TRYP</name>
<proteinExistence type="predicted"/>
<reference evidence="2" key="1">
    <citation type="submission" date="2016-08" db="EMBL/GenBank/DDBJ databases">
        <title>VSG repertoire of Trypanosoma brucei EATRO 1125.</title>
        <authorList>
            <person name="Cross G.A."/>
        </authorList>
    </citation>
    <scope>NUCLEOTIDE SEQUENCE</scope>
    <source>
        <strain evidence="2">EATRO 1125</strain>
    </source>
</reference>
<protein>
    <submittedName>
        <fullName evidence="2">Variant surface glycoprotein 1125.1581</fullName>
    </submittedName>
</protein>
<dbReference type="AlphaFoldDB" id="A0A1J0R7L7"/>
<dbReference type="EMBL" id="KX699806">
    <property type="protein sequence ID" value="APD73762.1"/>
    <property type="molecule type" value="Genomic_DNA"/>
</dbReference>
<feature type="signal peptide" evidence="1">
    <location>
        <begin position="1"/>
        <end position="34"/>
    </location>
</feature>
<organism evidence="2">
    <name type="scientific">Trypanosoma brucei</name>
    <dbReference type="NCBI Taxonomy" id="5691"/>
    <lineage>
        <taxon>Eukaryota</taxon>
        <taxon>Discoba</taxon>
        <taxon>Euglenozoa</taxon>
        <taxon>Kinetoplastea</taxon>
        <taxon>Metakinetoplastina</taxon>
        <taxon>Trypanosomatida</taxon>
        <taxon>Trypanosomatidae</taxon>
        <taxon>Trypanosoma</taxon>
    </lineage>
</organism>
<evidence type="ECO:0000256" key="1">
    <source>
        <dbReference type="SAM" id="SignalP"/>
    </source>
</evidence>
<dbReference type="VEuPathDB" id="TriTrypDB:Tb427_000548200"/>
<feature type="chain" id="PRO_5013108426" evidence="1">
    <location>
        <begin position="35"/>
        <end position="270"/>
    </location>
</feature>